<feature type="domain" description="Metallo-beta-lactamase" evidence="1">
    <location>
        <begin position="7"/>
        <end position="173"/>
    </location>
</feature>
<evidence type="ECO:0000313" key="2">
    <source>
        <dbReference type="EMBL" id="PSR21133.1"/>
    </source>
</evidence>
<keyword evidence="2" id="KW-0378">Hydrolase</keyword>
<dbReference type="SUPFAM" id="SSF56281">
    <property type="entry name" value="Metallo-hydrolase/oxidoreductase"/>
    <property type="match status" value="1"/>
</dbReference>
<evidence type="ECO:0000313" key="3">
    <source>
        <dbReference type="Proteomes" id="UP000242699"/>
    </source>
</evidence>
<dbReference type="GO" id="GO:0016787">
    <property type="term" value="F:hydrolase activity"/>
    <property type="evidence" value="ECO:0007669"/>
    <property type="project" value="UniProtKB-KW"/>
</dbReference>
<dbReference type="InterPro" id="IPR050114">
    <property type="entry name" value="UPF0173_UPF0282_UlaG_hydrolase"/>
</dbReference>
<dbReference type="InterPro" id="IPR001279">
    <property type="entry name" value="Metallo-B-lactamas"/>
</dbReference>
<reference evidence="2 3" key="1">
    <citation type="journal article" date="2014" name="BMC Genomics">
        <title>Comparison of environmental and isolate Sulfobacillus genomes reveals diverse carbon, sulfur, nitrogen, and hydrogen metabolisms.</title>
        <authorList>
            <person name="Justice N.B."/>
            <person name="Norman A."/>
            <person name="Brown C.T."/>
            <person name="Singh A."/>
            <person name="Thomas B.C."/>
            <person name="Banfield J.F."/>
        </authorList>
    </citation>
    <scope>NUCLEOTIDE SEQUENCE [LARGE SCALE GENOMIC DNA]</scope>
    <source>
        <strain evidence="2">AMDSBA1</strain>
    </source>
</reference>
<organism evidence="2 3">
    <name type="scientific">Sulfobacillus benefaciens</name>
    <dbReference type="NCBI Taxonomy" id="453960"/>
    <lineage>
        <taxon>Bacteria</taxon>
        <taxon>Bacillati</taxon>
        <taxon>Bacillota</taxon>
        <taxon>Clostridia</taxon>
        <taxon>Eubacteriales</taxon>
        <taxon>Clostridiales Family XVII. Incertae Sedis</taxon>
        <taxon>Sulfobacillus</taxon>
    </lineage>
</organism>
<dbReference type="SMART" id="SM00849">
    <property type="entry name" value="Lactamase_B"/>
    <property type="match status" value="1"/>
</dbReference>
<sequence length="251" mass="27945">MELTKYGHACVKLTKGGKVLIIDPGMLTPPPDLLDEANAILITHEHFDHFDDERVLYTAKRDPRLTIYTCAAVADRLSAVKSQVQIVKDGDRLAVAGFDVSVIGKEHHVGRSSVPVVENVGFFIDQEVFHPGDALTLYPAPTLLLPTQAGWMTDADMIGYLQQVNPQRVFPIHDGGASDWRSDELETMLREEAERMGTVFMWLEPGDTVILPDGSLSTHLPEPLSDLQGIIDWETRKSRVTRKHSTRKTHG</sequence>
<dbReference type="Proteomes" id="UP000242699">
    <property type="component" value="Unassembled WGS sequence"/>
</dbReference>
<dbReference type="InterPro" id="IPR036866">
    <property type="entry name" value="RibonucZ/Hydroxyglut_hydro"/>
</dbReference>
<dbReference type="EMBL" id="PXYT01000143">
    <property type="protein sequence ID" value="PSR21133.1"/>
    <property type="molecule type" value="Genomic_DNA"/>
</dbReference>
<dbReference type="AlphaFoldDB" id="A0A2T2WFY2"/>
<dbReference type="Pfam" id="PF13483">
    <property type="entry name" value="Lactamase_B_3"/>
    <property type="match status" value="1"/>
</dbReference>
<protein>
    <submittedName>
        <fullName evidence="2">MBL fold metallo-hydrolase</fullName>
    </submittedName>
</protein>
<dbReference type="PANTHER" id="PTHR43546">
    <property type="entry name" value="UPF0173 METAL-DEPENDENT HYDROLASE MJ1163-RELATED"/>
    <property type="match status" value="1"/>
</dbReference>
<name>A0A2T2WFY2_9FIRM</name>
<dbReference type="Gene3D" id="3.60.15.10">
    <property type="entry name" value="Ribonuclease Z/Hydroxyacylglutathione hydrolase-like"/>
    <property type="match status" value="1"/>
</dbReference>
<dbReference type="PANTHER" id="PTHR43546:SF3">
    <property type="entry name" value="UPF0173 METAL-DEPENDENT HYDROLASE MJ1163"/>
    <property type="match status" value="1"/>
</dbReference>
<accession>A0A2T2WFY2</accession>
<proteinExistence type="predicted"/>
<comment type="caution">
    <text evidence="2">The sequence shown here is derived from an EMBL/GenBank/DDBJ whole genome shotgun (WGS) entry which is preliminary data.</text>
</comment>
<gene>
    <name evidence="2" type="ORF">C7B43_21480</name>
</gene>
<evidence type="ECO:0000259" key="1">
    <source>
        <dbReference type="SMART" id="SM00849"/>
    </source>
</evidence>